<evidence type="ECO:0000313" key="3">
    <source>
        <dbReference type="EMBL" id="SEN21099.1"/>
    </source>
</evidence>
<dbReference type="InterPro" id="IPR050709">
    <property type="entry name" value="Biotin_Carboxyl_Carrier/Decarb"/>
</dbReference>
<dbReference type="Proteomes" id="UP000198553">
    <property type="component" value="Unassembled WGS sequence"/>
</dbReference>
<evidence type="ECO:0000256" key="1">
    <source>
        <dbReference type="ARBA" id="ARBA00023267"/>
    </source>
</evidence>
<dbReference type="OrthoDB" id="163546at2"/>
<sequence length="72" mass="7901">MENVLASMSGNVWKIEVKENDVVKEGDVLIILESMKMEIPIEATHAGVVMAIETAEGEFVQEGDILVKVNND</sequence>
<dbReference type="NCBIfam" id="NF004547">
    <property type="entry name" value="PRK05889.1"/>
    <property type="match status" value="1"/>
</dbReference>
<name>A0A1H8ENJ8_9BACI</name>
<evidence type="ECO:0000259" key="2">
    <source>
        <dbReference type="PROSITE" id="PS50968"/>
    </source>
</evidence>
<accession>A0A1H8ENJ8</accession>
<proteinExistence type="predicted"/>
<dbReference type="InterPro" id="IPR000089">
    <property type="entry name" value="Biotin_lipoyl"/>
</dbReference>
<dbReference type="EMBL" id="FOBW01000010">
    <property type="protein sequence ID" value="SEN21099.1"/>
    <property type="molecule type" value="Genomic_DNA"/>
</dbReference>
<dbReference type="Pfam" id="PF00364">
    <property type="entry name" value="Biotin_lipoyl"/>
    <property type="match status" value="1"/>
</dbReference>
<dbReference type="FunFam" id="2.40.50.100:FF:000003">
    <property type="entry name" value="Acetyl-CoA carboxylase biotin carboxyl carrier protein"/>
    <property type="match status" value="1"/>
</dbReference>
<keyword evidence="4" id="KW-1185">Reference proteome</keyword>
<dbReference type="NCBIfam" id="NF006079">
    <property type="entry name" value="PRK08225.1"/>
    <property type="match status" value="1"/>
</dbReference>
<dbReference type="InterPro" id="IPR011053">
    <property type="entry name" value="Single_hybrid_motif"/>
</dbReference>
<protein>
    <submittedName>
        <fullName evidence="3">Acetyl-CoA carboxylase biotin carboxyl carrier protein</fullName>
    </submittedName>
</protein>
<dbReference type="SUPFAM" id="SSF51230">
    <property type="entry name" value="Single hybrid motif"/>
    <property type="match status" value="1"/>
</dbReference>
<dbReference type="PANTHER" id="PTHR45266">
    <property type="entry name" value="OXALOACETATE DECARBOXYLASE ALPHA CHAIN"/>
    <property type="match status" value="1"/>
</dbReference>
<dbReference type="AlphaFoldDB" id="A0A1H8ENJ8"/>
<evidence type="ECO:0000313" key="4">
    <source>
        <dbReference type="Proteomes" id="UP000198553"/>
    </source>
</evidence>
<dbReference type="STRING" id="930146.SAMN05192533_11048"/>
<gene>
    <name evidence="3" type="ORF">SAMN05192533_11048</name>
</gene>
<dbReference type="Gene3D" id="2.40.50.100">
    <property type="match status" value="1"/>
</dbReference>
<dbReference type="PANTHER" id="PTHR45266:SF3">
    <property type="entry name" value="OXALOACETATE DECARBOXYLASE ALPHA CHAIN"/>
    <property type="match status" value="1"/>
</dbReference>
<dbReference type="RefSeq" id="WP_090747012.1">
    <property type="nucleotide sequence ID" value="NZ_FOBW01000010.1"/>
</dbReference>
<reference evidence="4" key="1">
    <citation type="submission" date="2016-10" db="EMBL/GenBank/DDBJ databases">
        <authorList>
            <person name="Varghese N."/>
            <person name="Submissions S."/>
        </authorList>
    </citation>
    <scope>NUCLEOTIDE SEQUENCE [LARGE SCALE GENOMIC DNA]</scope>
    <source>
        <strain evidence="4">B48,IBRC-M 10115,DSM 25386,CECT 8001</strain>
    </source>
</reference>
<organism evidence="3 4">
    <name type="scientific">Mesobacillus persicus</name>
    <dbReference type="NCBI Taxonomy" id="930146"/>
    <lineage>
        <taxon>Bacteria</taxon>
        <taxon>Bacillati</taxon>
        <taxon>Bacillota</taxon>
        <taxon>Bacilli</taxon>
        <taxon>Bacillales</taxon>
        <taxon>Bacillaceae</taxon>
        <taxon>Mesobacillus</taxon>
    </lineage>
</organism>
<feature type="domain" description="Lipoyl-binding" evidence="2">
    <location>
        <begin position="1"/>
        <end position="70"/>
    </location>
</feature>
<dbReference type="CDD" id="cd06850">
    <property type="entry name" value="biotinyl_domain"/>
    <property type="match status" value="1"/>
</dbReference>
<keyword evidence="1" id="KW-0092">Biotin</keyword>
<dbReference type="PROSITE" id="PS50968">
    <property type="entry name" value="BIOTINYL_LIPOYL"/>
    <property type="match status" value="1"/>
</dbReference>